<dbReference type="Pfam" id="PF10518">
    <property type="entry name" value="TAT_signal"/>
    <property type="match status" value="1"/>
</dbReference>
<name>A0A6J4NR45_9ACTN</name>
<keyword evidence="3" id="KW-0732">Signal</keyword>
<dbReference type="PANTHER" id="PTHR30290">
    <property type="entry name" value="PERIPLASMIC BINDING COMPONENT OF ABC TRANSPORTER"/>
    <property type="match status" value="1"/>
</dbReference>
<reference evidence="5" key="1">
    <citation type="submission" date="2020-02" db="EMBL/GenBank/DDBJ databases">
        <authorList>
            <person name="Meier V. D."/>
        </authorList>
    </citation>
    <scope>NUCLEOTIDE SEQUENCE</scope>
    <source>
        <strain evidence="5">AVDCRST_MAG01</strain>
    </source>
</reference>
<dbReference type="SUPFAM" id="SSF53850">
    <property type="entry name" value="Periplasmic binding protein-like II"/>
    <property type="match status" value="1"/>
</dbReference>
<dbReference type="GO" id="GO:0043190">
    <property type="term" value="C:ATP-binding cassette (ABC) transporter complex"/>
    <property type="evidence" value="ECO:0007669"/>
    <property type="project" value="InterPro"/>
</dbReference>
<sequence length="537" mass="58953">MGKKTIVSAVDGVRGPAVSRRDFLKMSGAGIAGATLLGVAGCGGAGQQGGGPSVLVTVLDTEPQILNGFISGGDLAVTTDATSGILQGPLEILPDLSYAPQLADGEPQVKSEDPLIIEYRLKEGITFSDGEPLTSADAKWTFEQIMNPDNQIVSRIGWEDVEKFETPDERTVRLIFSTPYAGWRDLLDDDILPKHVYEGKDFNKALNNEIVGSGPFKFQEWNKGEDLTVVRNENYWGKKAGLERVTYRFISDSNTILQSLQSGEAGFIAPAAETGVFERIEGFPNTTVKSKAGTVWAHITFNVKKVPSVKFRQAIAYGINREQLATELLEKGLKSLDSVLVPDQEPFFAPAWGRYAHDPDKARQLLQEAEAEGVKPEITYTASSGSTLLERQLQIIQQQLEDIGLDVTLDFDSPENLLGKRINQGDFSMVSFSWVASPDPSSTELFAGDALPPKGQNYGLYENEEVTRLWRESDATVDPQARAELIRQAQEAMAQDVPILPLYQTPDIYAYTENLQGPEVNPTLAGPYWNMGEWTLQ</sequence>
<dbReference type="AlphaFoldDB" id="A0A6J4NR45"/>
<evidence type="ECO:0000256" key="3">
    <source>
        <dbReference type="ARBA" id="ARBA00022729"/>
    </source>
</evidence>
<dbReference type="Pfam" id="PF00496">
    <property type="entry name" value="SBP_bac_5"/>
    <property type="match status" value="1"/>
</dbReference>
<evidence type="ECO:0000256" key="2">
    <source>
        <dbReference type="ARBA" id="ARBA00022448"/>
    </source>
</evidence>
<keyword evidence="2" id="KW-0813">Transport</keyword>
<dbReference type="Gene3D" id="3.40.190.10">
    <property type="entry name" value="Periplasmic binding protein-like II"/>
    <property type="match status" value="1"/>
</dbReference>
<evidence type="ECO:0000259" key="4">
    <source>
        <dbReference type="Pfam" id="PF00496"/>
    </source>
</evidence>
<dbReference type="NCBIfam" id="TIGR01409">
    <property type="entry name" value="TAT_signal_seq"/>
    <property type="match status" value="1"/>
</dbReference>
<feature type="domain" description="Solute-binding protein family 5" evidence="4">
    <location>
        <begin position="99"/>
        <end position="442"/>
    </location>
</feature>
<dbReference type="GO" id="GO:1904680">
    <property type="term" value="F:peptide transmembrane transporter activity"/>
    <property type="evidence" value="ECO:0007669"/>
    <property type="project" value="TreeGrafter"/>
</dbReference>
<dbReference type="InterPro" id="IPR006311">
    <property type="entry name" value="TAT_signal"/>
</dbReference>
<dbReference type="Gene3D" id="3.10.105.10">
    <property type="entry name" value="Dipeptide-binding Protein, Domain 3"/>
    <property type="match status" value="1"/>
</dbReference>
<organism evidence="5">
    <name type="scientific">uncultured Rubrobacteraceae bacterium</name>
    <dbReference type="NCBI Taxonomy" id="349277"/>
    <lineage>
        <taxon>Bacteria</taxon>
        <taxon>Bacillati</taxon>
        <taxon>Actinomycetota</taxon>
        <taxon>Rubrobacteria</taxon>
        <taxon>Rubrobacterales</taxon>
        <taxon>Rubrobacteraceae</taxon>
        <taxon>environmental samples</taxon>
    </lineage>
</organism>
<protein>
    <submittedName>
        <fullName evidence="5">Oligopeptide ABC transporter, periplasmic oligopeptide-binding protein OppA</fullName>
    </submittedName>
</protein>
<dbReference type="Gene3D" id="3.90.76.10">
    <property type="entry name" value="Dipeptide-binding Protein, Domain 1"/>
    <property type="match status" value="1"/>
</dbReference>
<gene>
    <name evidence="5" type="ORF">AVDCRST_MAG01-01-423</name>
</gene>
<proteinExistence type="inferred from homology"/>
<dbReference type="InterPro" id="IPR019546">
    <property type="entry name" value="TAT_signal_bac_arc"/>
</dbReference>
<accession>A0A6J4NR45</accession>
<dbReference type="CDD" id="cd08513">
    <property type="entry name" value="PBP2_thermophilic_Hb8_like"/>
    <property type="match status" value="1"/>
</dbReference>
<dbReference type="PANTHER" id="PTHR30290:SF9">
    <property type="entry name" value="OLIGOPEPTIDE-BINDING PROTEIN APPA"/>
    <property type="match status" value="1"/>
</dbReference>
<dbReference type="InterPro" id="IPR039424">
    <property type="entry name" value="SBP_5"/>
</dbReference>
<dbReference type="PIRSF" id="PIRSF002741">
    <property type="entry name" value="MppA"/>
    <property type="match status" value="1"/>
</dbReference>
<comment type="similarity">
    <text evidence="1">Belongs to the bacterial solute-binding protein 5 family.</text>
</comment>
<evidence type="ECO:0000313" key="5">
    <source>
        <dbReference type="EMBL" id="CAA9389439.1"/>
    </source>
</evidence>
<dbReference type="PROSITE" id="PS51318">
    <property type="entry name" value="TAT"/>
    <property type="match status" value="1"/>
</dbReference>
<evidence type="ECO:0000256" key="1">
    <source>
        <dbReference type="ARBA" id="ARBA00005695"/>
    </source>
</evidence>
<dbReference type="GO" id="GO:0015833">
    <property type="term" value="P:peptide transport"/>
    <property type="evidence" value="ECO:0007669"/>
    <property type="project" value="TreeGrafter"/>
</dbReference>
<dbReference type="GO" id="GO:0042597">
    <property type="term" value="C:periplasmic space"/>
    <property type="evidence" value="ECO:0007669"/>
    <property type="project" value="UniProtKB-ARBA"/>
</dbReference>
<dbReference type="InterPro" id="IPR030678">
    <property type="entry name" value="Peptide/Ni-bd"/>
</dbReference>
<dbReference type="EMBL" id="CADCUW010000064">
    <property type="protein sequence ID" value="CAA9389439.1"/>
    <property type="molecule type" value="Genomic_DNA"/>
</dbReference>
<dbReference type="InterPro" id="IPR000914">
    <property type="entry name" value="SBP_5_dom"/>
</dbReference>